<keyword evidence="2" id="KW-1185">Reference proteome</keyword>
<name>A0AAW1M5X1_POPJA</name>
<dbReference type="AlphaFoldDB" id="A0AAW1M5X1"/>
<reference evidence="1 2" key="1">
    <citation type="journal article" date="2024" name="BMC Genomics">
        <title>De novo assembly and annotation of Popillia japonica's genome with initial clues to its potential as an invasive pest.</title>
        <authorList>
            <person name="Cucini C."/>
            <person name="Boschi S."/>
            <person name="Funari R."/>
            <person name="Cardaioli E."/>
            <person name="Iannotti N."/>
            <person name="Marturano G."/>
            <person name="Paoli F."/>
            <person name="Bruttini M."/>
            <person name="Carapelli A."/>
            <person name="Frati F."/>
            <person name="Nardi F."/>
        </authorList>
    </citation>
    <scope>NUCLEOTIDE SEQUENCE [LARGE SCALE GENOMIC DNA]</scope>
    <source>
        <strain evidence="1">DMR45628</strain>
    </source>
</reference>
<dbReference type="Proteomes" id="UP001458880">
    <property type="component" value="Unassembled WGS sequence"/>
</dbReference>
<evidence type="ECO:0000313" key="2">
    <source>
        <dbReference type="Proteomes" id="UP001458880"/>
    </source>
</evidence>
<accession>A0AAW1M5X1</accession>
<comment type="caution">
    <text evidence="1">The sequence shown here is derived from an EMBL/GenBank/DDBJ whole genome shotgun (WGS) entry which is preliminary data.</text>
</comment>
<organism evidence="1 2">
    <name type="scientific">Popillia japonica</name>
    <name type="common">Japanese beetle</name>
    <dbReference type="NCBI Taxonomy" id="7064"/>
    <lineage>
        <taxon>Eukaryota</taxon>
        <taxon>Metazoa</taxon>
        <taxon>Ecdysozoa</taxon>
        <taxon>Arthropoda</taxon>
        <taxon>Hexapoda</taxon>
        <taxon>Insecta</taxon>
        <taxon>Pterygota</taxon>
        <taxon>Neoptera</taxon>
        <taxon>Endopterygota</taxon>
        <taxon>Coleoptera</taxon>
        <taxon>Polyphaga</taxon>
        <taxon>Scarabaeiformia</taxon>
        <taxon>Scarabaeidae</taxon>
        <taxon>Rutelinae</taxon>
        <taxon>Popillia</taxon>
    </lineage>
</organism>
<dbReference type="EMBL" id="JASPKY010000061">
    <property type="protein sequence ID" value="KAK9744142.1"/>
    <property type="molecule type" value="Genomic_DNA"/>
</dbReference>
<gene>
    <name evidence="1" type="ORF">QE152_g8000</name>
</gene>
<protein>
    <submittedName>
        <fullName evidence="1">Uncharacterized protein</fullName>
    </submittedName>
</protein>
<sequence length="76" mass="8662">MRCISKASVSAFETSSRRVKVVSRCGRKAWRVARRMPGLGELRWFQDAAGKLGESPVECREYARDSQLDAGRTKWE</sequence>
<evidence type="ECO:0000313" key="1">
    <source>
        <dbReference type="EMBL" id="KAK9744142.1"/>
    </source>
</evidence>
<proteinExistence type="predicted"/>